<feature type="transmembrane region" description="Helical" evidence="8">
    <location>
        <begin position="237"/>
        <end position="260"/>
    </location>
</feature>
<dbReference type="InterPro" id="IPR006419">
    <property type="entry name" value="NMN_transpt_PnuC"/>
</dbReference>
<evidence type="ECO:0000256" key="8">
    <source>
        <dbReference type="SAM" id="Phobius"/>
    </source>
</evidence>
<evidence type="ECO:0000256" key="4">
    <source>
        <dbReference type="ARBA" id="ARBA00022475"/>
    </source>
</evidence>
<evidence type="ECO:0000256" key="1">
    <source>
        <dbReference type="ARBA" id="ARBA00004651"/>
    </source>
</evidence>
<gene>
    <name evidence="9" type="ORF">FD24_GL000707</name>
</gene>
<evidence type="ECO:0000313" key="10">
    <source>
        <dbReference type="Proteomes" id="UP000051020"/>
    </source>
</evidence>
<feature type="transmembrane region" description="Helical" evidence="8">
    <location>
        <begin position="160"/>
        <end position="180"/>
    </location>
</feature>
<proteinExistence type="inferred from homology"/>
<evidence type="ECO:0000256" key="2">
    <source>
        <dbReference type="ARBA" id="ARBA00006669"/>
    </source>
</evidence>
<evidence type="ECO:0000313" key="9">
    <source>
        <dbReference type="EMBL" id="KRK24022.1"/>
    </source>
</evidence>
<feature type="transmembrane region" description="Helical" evidence="8">
    <location>
        <begin position="213"/>
        <end position="231"/>
    </location>
</feature>
<dbReference type="AlphaFoldDB" id="A0A837R8S8"/>
<keyword evidence="7 8" id="KW-0472">Membrane</keyword>
<dbReference type="GeneID" id="49392916"/>
<organism evidence="9 10">
    <name type="scientific">Lactiplantibacillus pentosus DSM 20314</name>
    <dbReference type="NCBI Taxonomy" id="1423791"/>
    <lineage>
        <taxon>Bacteria</taxon>
        <taxon>Bacillati</taxon>
        <taxon>Bacillota</taxon>
        <taxon>Bacilli</taxon>
        <taxon>Lactobacillales</taxon>
        <taxon>Lactobacillaceae</taxon>
        <taxon>Lactiplantibacillus</taxon>
    </lineage>
</organism>
<dbReference type="Pfam" id="PF04973">
    <property type="entry name" value="NMN_transporter"/>
    <property type="match status" value="1"/>
</dbReference>
<dbReference type="GO" id="GO:0034257">
    <property type="term" value="F:nicotinamide riboside transmembrane transporter activity"/>
    <property type="evidence" value="ECO:0007669"/>
    <property type="project" value="InterPro"/>
</dbReference>
<reference evidence="9 10" key="1">
    <citation type="journal article" date="2015" name="Genome Announc.">
        <title>Expanding the biotechnology potential of lactobacilli through comparative genomics of 213 strains and associated genera.</title>
        <authorList>
            <person name="Sun Z."/>
            <person name="Harris H.M."/>
            <person name="McCann A."/>
            <person name="Guo C."/>
            <person name="Argimon S."/>
            <person name="Zhang W."/>
            <person name="Yang X."/>
            <person name="Jeffery I.B."/>
            <person name="Cooney J.C."/>
            <person name="Kagawa T.F."/>
            <person name="Liu W."/>
            <person name="Song Y."/>
            <person name="Salvetti E."/>
            <person name="Wrobel A."/>
            <person name="Rasinkangas P."/>
            <person name="Parkhill J."/>
            <person name="Rea M.C."/>
            <person name="O'Sullivan O."/>
            <person name="Ritari J."/>
            <person name="Douillard F.P."/>
            <person name="Paul Ross R."/>
            <person name="Yang R."/>
            <person name="Briner A.E."/>
            <person name="Felis G.E."/>
            <person name="de Vos W.M."/>
            <person name="Barrangou R."/>
            <person name="Klaenhammer T.R."/>
            <person name="Caufield P.W."/>
            <person name="Cui Y."/>
            <person name="Zhang H."/>
            <person name="O'Toole P.W."/>
        </authorList>
    </citation>
    <scope>NUCLEOTIDE SEQUENCE [LARGE SCALE GENOMIC DNA]</scope>
    <source>
        <strain evidence="9 10">DSM 20314</strain>
    </source>
</reference>
<comment type="similarity">
    <text evidence="2">Belongs to the nicotinamide ribonucleoside (NR) uptake permease (TC 4.B.1) family.</text>
</comment>
<dbReference type="Proteomes" id="UP000051020">
    <property type="component" value="Unassembled WGS sequence"/>
</dbReference>
<keyword evidence="3" id="KW-0813">Transport</keyword>
<feature type="transmembrane region" description="Helical" evidence="8">
    <location>
        <begin position="47"/>
        <end position="66"/>
    </location>
</feature>
<protein>
    <submittedName>
        <fullName evidence="9">Transport protein</fullName>
    </submittedName>
</protein>
<feature type="transmembrane region" description="Helical" evidence="8">
    <location>
        <begin position="122"/>
        <end position="139"/>
    </location>
</feature>
<evidence type="ECO:0000256" key="7">
    <source>
        <dbReference type="ARBA" id="ARBA00023136"/>
    </source>
</evidence>
<evidence type="ECO:0000256" key="6">
    <source>
        <dbReference type="ARBA" id="ARBA00022989"/>
    </source>
</evidence>
<dbReference type="GO" id="GO:0005886">
    <property type="term" value="C:plasma membrane"/>
    <property type="evidence" value="ECO:0007669"/>
    <property type="project" value="UniProtKB-SubCell"/>
</dbReference>
<evidence type="ECO:0000256" key="3">
    <source>
        <dbReference type="ARBA" id="ARBA00022448"/>
    </source>
</evidence>
<keyword evidence="4" id="KW-1003">Cell membrane</keyword>
<keyword evidence="6 8" id="KW-1133">Transmembrane helix</keyword>
<feature type="transmembrane region" description="Helical" evidence="8">
    <location>
        <begin position="72"/>
        <end position="91"/>
    </location>
</feature>
<dbReference type="RefSeq" id="WP_050339273.1">
    <property type="nucleotide sequence ID" value="NZ_AZCU01000012.1"/>
</dbReference>
<feature type="transmembrane region" description="Helical" evidence="8">
    <location>
        <begin position="98"/>
        <end position="116"/>
    </location>
</feature>
<dbReference type="NCBIfam" id="TIGR01528">
    <property type="entry name" value="NMN_trans_PnuC"/>
    <property type="match status" value="1"/>
</dbReference>
<dbReference type="PANTHER" id="PTHR36122:SF2">
    <property type="entry name" value="NICOTINAMIDE RIBOSIDE TRANSPORTER PNUC"/>
    <property type="match status" value="1"/>
</dbReference>
<dbReference type="PANTHER" id="PTHR36122">
    <property type="entry name" value="NICOTINAMIDE RIBOSIDE TRANSPORTER PNUC"/>
    <property type="match status" value="1"/>
</dbReference>
<dbReference type="EMBL" id="AZCU01000012">
    <property type="protein sequence ID" value="KRK24022.1"/>
    <property type="molecule type" value="Genomic_DNA"/>
</dbReference>
<comment type="caution">
    <text evidence="9">The sequence shown here is derived from an EMBL/GenBank/DDBJ whole genome shotgun (WGS) entry which is preliminary data.</text>
</comment>
<sequence length="270" mass="30098">MNQSKRALPNLNMLVRQLKQDVTTLPTAMRAVFNWQRGVTELRTLRPATKLMMATMLIVTILGFILGKDYSLHGWIGLLTGITVVINLILVDQGRLTNYSWGIIACAAWLTTAITNRLIGDIAAQSFYLVMQFVGITVWHRKMAAQADSSELTGRKLSKLAGLSWFILAVLVYAIVLHFSKQLNGNQIYLDATLLPLGIVGSVLMVNGYRSQWVAWITLDVINVIIWFNQLRGFSPAAASMLALQLVMLANAIYGAYLWFFGQSAHRHDA</sequence>
<comment type="subcellular location">
    <subcellularLocation>
        <location evidence="1">Cell membrane</location>
        <topology evidence="1">Multi-pass membrane protein</topology>
    </subcellularLocation>
</comment>
<feature type="transmembrane region" description="Helical" evidence="8">
    <location>
        <begin position="186"/>
        <end position="206"/>
    </location>
</feature>
<keyword evidence="5 8" id="KW-0812">Transmembrane</keyword>
<evidence type="ECO:0000256" key="5">
    <source>
        <dbReference type="ARBA" id="ARBA00022692"/>
    </source>
</evidence>
<accession>A0A837R8S8</accession>
<name>A0A837R8S8_LACPE</name>